<organism evidence="2 3">
    <name type="scientific">Bosea spartocytisi</name>
    <dbReference type="NCBI Taxonomy" id="2773451"/>
    <lineage>
        <taxon>Bacteria</taxon>
        <taxon>Pseudomonadati</taxon>
        <taxon>Pseudomonadota</taxon>
        <taxon>Alphaproteobacteria</taxon>
        <taxon>Hyphomicrobiales</taxon>
        <taxon>Boseaceae</taxon>
        <taxon>Bosea</taxon>
    </lineage>
</organism>
<sequence>MAGRPRRVKNYLPEQHFPRRGARIKLSVQANHSRAAGQAVGGPLAETHLHPTASPCGEPVPACRNLGRNRVPRLNRIIETALYVDDLERARDFYETKLGLAPLLKTATLFAYDVGGQSVLLLFQRGASLQTQRSDNGSIPPHDGSGPLHIAFAVEEAELAAWEEKLEQLGIAVEGRMQWGGGGKSLYFRDPDGHMLELVTPGLWRTY</sequence>
<dbReference type="InterPro" id="IPR004360">
    <property type="entry name" value="Glyas_Fos-R_dOase_dom"/>
</dbReference>
<dbReference type="Pfam" id="PF00903">
    <property type="entry name" value="Glyoxalase"/>
    <property type="match status" value="1"/>
</dbReference>
<protein>
    <submittedName>
        <fullName evidence="2">VOC family protein</fullName>
    </submittedName>
</protein>
<dbReference type="InterPro" id="IPR037523">
    <property type="entry name" value="VOC_core"/>
</dbReference>
<gene>
    <name evidence="2" type="ORF">IED13_24285</name>
</gene>
<evidence type="ECO:0000259" key="1">
    <source>
        <dbReference type="PROSITE" id="PS51819"/>
    </source>
</evidence>
<reference evidence="2" key="1">
    <citation type="submission" date="2020-09" db="EMBL/GenBank/DDBJ databases">
        <title>Bosea spartocytisi sp. nov. a root nodule endophyte of Spartocytisus supranubius in the high mountain ecosystem fo the Teide National Park (Canary Islands, Spain).</title>
        <authorList>
            <person name="Pulido-Suarez L."/>
            <person name="Peix A."/>
            <person name="Igual J.M."/>
            <person name="Socas-Perez N."/>
            <person name="Velazquez E."/>
            <person name="Flores-Felix J.D."/>
            <person name="Leon-Barrios M."/>
        </authorList>
    </citation>
    <scope>NUCLEOTIDE SEQUENCE</scope>
    <source>
        <strain evidence="2">SSUT16</strain>
    </source>
</reference>
<keyword evidence="3" id="KW-1185">Reference proteome</keyword>
<accession>A0A927EDD3</accession>
<dbReference type="Proteomes" id="UP000619295">
    <property type="component" value="Unassembled WGS sequence"/>
</dbReference>
<comment type="caution">
    <text evidence="2">The sequence shown here is derived from an EMBL/GenBank/DDBJ whole genome shotgun (WGS) entry which is preliminary data.</text>
</comment>
<dbReference type="InterPro" id="IPR029068">
    <property type="entry name" value="Glyas_Bleomycin-R_OHBP_Dase"/>
</dbReference>
<dbReference type="AlphaFoldDB" id="A0A927EDD3"/>
<evidence type="ECO:0000313" key="2">
    <source>
        <dbReference type="EMBL" id="MBD3848828.1"/>
    </source>
</evidence>
<name>A0A927EDD3_9HYPH</name>
<dbReference type="PROSITE" id="PS51819">
    <property type="entry name" value="VOC"/>
    <property type="match status" value="1"/>
</dbReference>
<dbReference type="Gene3D" id="3.10.180.10">
    <property type="entry name" value="2,3-Dihydroxybiphenyl 1,2-Dioxygenase, domain 1"/>
    <property type="match status" value="1"/>
</dbReference>
<dbReference type="PANTHER" id="PTHR21366:SF22">
    <property type="entry name" value="VOC DOMAIN-CONTAINING PROTEIN"/>
    <property type="match status" value="1"/>
</dbReference>
<feature type="domain" description="VOC" evidence="1">
    <location>
        <begin position="76"/>
        <end position="201"/>
    </location>
</feature>
<proteinExistence type="predicted"/>
<dbReference type="EMBL" id="JACXWY010000023">
    <property type="protein sequence ID" value="MBD3848828.1"/>
    <property type="molecule type" value="Genomic_DNA"/>
</dbReference>
<dbReference type="SUPFAM" id="SSF54593">
    <property type="entry name" value="Glyoxalase/Bleomycin resistance protein/Dihydroxybiphenyl dioxygenase"/>
    <property type="match status" value="1"/>
</dbReference>
<evidence type="ECO:0000313" key="3">
    <source>
        <dbReference type="Proteomes" id="UP000619295"/>
    </source>
</evidence>
<dbReference type="PANTHER" id="PTHR21366">
    <property type="entry name" value="GLYOXALASE FAMILY PROTEIN"/>
    <property type="match status" value="1"/>
</dbReference>
<dbReference type="InterPro" id="IPR050383">
    <property type="entry name" value="GlyoxalaseI/FosfomycinResist"/>
</dbReference>